<name>A0A5H2XLJ0_PRUDU</name>
<dbReference type="InterPro" id="IPR025724">
    <property type="entry name" value="GAG-pre-integrase_dom"/>
</dbReference>
<organism evidence="4">
    <name type="scientific">Prunus dulcis</name>
    <name type="common">Almond</name>
    <name type="synonym">Amygdalus dulcis</name>
    <dbReference type="NCBI Taxonomy" id="3755"/>
    <lineage>
        <taxon>Eukaryota</taxon>
        <taxon>Viridiplantae</taxon>
        <taxon>Streptophyta</taxon>
        <taxon>Embryophyta</taxon>
        <taxon>Tracheophyta</taxon>
        <taxon>Spermatophyta</taxon>
        <taxon>Magnoliopsida</taxon>
        <taxon>eudicotyledons</taxon>
        <taxon>Gunneridae</taxon>
        <taxon>Pentapetalae</taxon>
        <taxon>rosids</taxon>
        <taxon>fabids</taxon>
        <taxon>Rosales</taxon>
        <taxon>Rosaceae</taxon>
        <taxon>Amygdaloideae</taxon>
        <taxon>Amygdaleae</taxon>
        <taxon>Prunus</taxon>
    </lineage>
</organism>
<dbReference type="GO" id="GO:0003676">
    <property type="term" value="F:nucleic acid binding"/>
    <property type="evidence" value="ECO:0007669"/>
    <property type="project" value="InterPro"/>
</dbReference>
<dbReference type="InterPro" id="IPR036397">
    <property type="entry name" value="RNaseH_sf"/>
</dbReference>
<accession>A0A5H2XLJ0</accession>
<dbReference type="InterPro" id="IPR043502">
    <property type="entry name" value="DNA/RNA_pol_sf"/>
</dbReference>
<evidence type="ECO:0000259" key="3">
    <source>
        <dbReference type="Pfam" id="PF13976"/>
    </source>
</evidence>
<feature type="region of interest" description="Disordered" evidence="1">
    <location>
        <begin position="676"/>
        <end position="750"/>
    </location>
</feature>
<evidence type="ECO:0000256" key="1">
    <source>
        <dbReference type="SAM" id="MobiDB-lite"/>
    </source>
</evidence>
<reference evidence="4" key="1">
    <citation type="journal article" date="2019" name="Science">
        <title>Mutation of a bHLH transcription factor allowed almond domestication.</title>
        <authorList>
            <person name="Sanchez-Perez R."/>
            <person name="Pavan S."/>
            <person name="Mazzeo R."/>
            <person name="Moldovan C."/>
            <person name="Aiese Cigliano R."/>
            <person name="Del Cueto J."/>
            <person name="Ricciardi F."/>
            <person name="Lotti C."/>
            <person name="Ricciardi L."/>
            <person name="Dicenta F."/>
            <person name="Lopez-Marques R.L."/>
            <person name="Lindberg Moller B."/>
        </authorList>
    </citation>
    <scope>NUCLEOTIDE SEQUENCE</scope>
</reference>
<proteinExistence type="predicted"/>
<dbReference type="InterPro" id="IPR013103">
    <property type="entry name" value="RVT_2"/>
</dbReference>
<dbReference type="PANTHER" id="PTHR11439:SF467">
    <property type="entry name" value="INTEGRASE CATALYTIC DOMAIN-CONTAINING PROTEIN"/>
    <property type="match status" value="1"/>
</dbReference>
<sequence>MNFHEPGLVMKQCLDEFCNLSGQKKDQGLQAKVLNSKYLRQRDLIAAMNPNTSCVSSVWRGVLFDAKLLPRGLNWRVGTGDTILFWTDTWWRCKLIFEQGFVMPIEPQQDLKTHDTIGHGKRIGVRDPVINTVQSCNVKDKHQIWFWHHRLGHQSFGYLKRLFPLSDSKAARPFDLVYFDVWGLVRVTSNEFRWFVTFIDDCTQLTWVFLLKNKHDVASILLEFCIVVSTQFHAWIKVFRTQFHAWVKVFRYVQSNSDHALFLKRHKGKLTALIIYVDDMIVTGDDQAETQNLQKYLASEFETKSLGDLKYFLEIKVARSKHEAGTLDCKLIDIPSERNHKLGLYPDQVPTDKERYQRLVGKLIYLSFKRPDIAYAVSIVSQFMHSPIEDHTGAVMRILRYMKVTPIKGLMFCKYGHTDVEGYMDVDWVGSVTDRRSTSGYFTFVDGNLVTWRSKKQKVVSGSSAEAEYRGMAQGVCELLWLRRLLRDLGFGPQKPMDLYCDNKVAIAIAHNPVQHDRTTHVEVDRHFVKEKLGTEIISFPFISFEYQMADVLTKDVSTTAMTTSIAICVMQLRWQHPMPGIFKLNKDGTQRTGPDPISALESESNPVRVRHLANGDAEALNGPVVDPAHFYGWGRKTFYKHSNPITISKDLNLGFVSMSIQGLGRHAVYPSRKLAKSGDYDQPDLPADSSMTPSELESLWQDAGDRSQPDPQSWQVSGTQSQPSRNPGRSRDTKPVEPQILALTVRASP</sequence>
<gene>
    <name evidence="4" type="ORF">Prudu_689S000100</name>
</gene>
<evidence type="ECO:0000259" key="2">
    <source>
        <dbReference type="Pfam" id="PF07727"/>
    </source>
</evidence>
<dbReference type="SUPFAM" id="SSF56672">
    <property type="entry name" value="DNA/RNA polymerases"/>
    <property type="match status" value="1"/>
</dbReference>
<dbReference type="Pfam" id="PF13976">
    <property type="entry name" value="gag_pre-integrs"/>
    <property type="match status" value="1"/>
</dbReference>
<dbReference type="InterPro" id="IPR012337">
    <property type="entry name" value="RNaseH-like_sf"/>
</dbReference>
<feature type="domain" description="Reverse transcriptase Ty1/copia-type" evidence="2">
    <location>
        <begin position="240"/>
        <end position="320"/>
    </location>
</feature>
<protein>
    <submittedName>
        <fullName evidence="4">Uncharacterized protein</fullName>
    </submittedName>
</protein>
<dbReference type="AlphaFoldDB" id="A0A5H2XLJ0"/>
<dbReference type="SUPFAM" id="SSF53098">
    <property type="entry name" value="Ribonuclease H-like"/>
    <property type="match status" value="1"/>
</dbReference>
<dbReference type="PANTHER" id="PTHR11439">
    <property type="entry name" value="GAG-POL-RELATED RETROTRANSPOSON"/>
    <property type="match status" value="1"/>
</dbReference>
<feature type="domain" description="GAG-pre-integrase" evidence="3">
    <location>
        <begin position="135"/>
        <end position="165"/>
    </location>
</feature>
<dbReference type="Pfam" id="PF07727">
    <property type="entry name" value="RVT_2"/>
    <property type="match status" value="1"/>
</dbReference>
<dbReference type="EMBL" id="AP021026">
    <property type="protein sequence ID" value="BBN69007.1"/>
    <property type="molecule type" value="Genomic_DNA"/>
</dbReference>
<evidence type="ECO:0000313" key="4">
    <source>
        <dbReference type="EMBL" id="BBN69007.1"/>
    </source>
</evidence>
<dbReference type="Gene3D" id="3.30.420.10">
    <property type="entry name" value="Ribonuclease H-like superfamily/Ribonuclease H"/>
    <property type="match status" value="1"/>
</dbReference>
<dbReference type="CDD" id="cd09272">
    <property type="entry name" value="RNase_HI_RT_Ty1"/>
    <property type="match status" value="1"/>
</dbReference>
<feature type="compositionally biased region" description="Polar residues" evidence="1">
    <location>
        <begin position="710"/>
        <end position="728"/>
    </location>
</feature>